<comment type="similarity">
    <text evidence="4">Belongs to the HARBI1 family.</text>
</comment>
<dbReference type="PRINTS" id="PR02086">
    <property type="entry name" value="PUTNUCHARBI1"/>
</dbReference>
<evidence type="ECO:0000256" key="12">
    <source>
        <dbReference type="ARBA" id="ARBA00045850"/>
    </source>
</evidence>
<dbReference type="InterPro" id="IPR026103">
    <property type="entry name" value="HARBI1_animal"/>
</dbReference>
<feature type="region of interest" description="Disordered" evidence="13">
    <location>
        <begin position="326"/>
        <end position="380"/>
    </location>
</feature>
<dbReference type="InterPro" id="IPR045249">
    <property type="entry name" value="HARBI1-like"/>
</dbReference>
<accession>A0A444UM15</accession>
<organism evidence="15 16">
    <name type="scientific">Acipenser ruthenus</name>
    <name type="common">Sterlet sturgeon</name>
    <dbReference type="NCBI Taxonomy" id="7906"/>
    <lineage>
        <taxon>Eukaryota</taxon>
        <taxon>Metazoa</taxon>
        <taxon>Chordata</taxon>
        <taxon>Craniata</taxon>
        <taxon>Vertebrata</taxon>
        <taxon>Euteleostomi</taxon>
        <taxon>Actinopterygii</taxon>
        <taxon>Chondrostei</taxon>
        <taxon>Acipenseriformes</taxon>
        <taxon>Acipenseridae</taxon>
        <taxon>Acipenser</taxon>
    </lineage>
</organism>
<evidence type="ECO:0000256" key="1">
    <source>
        <dbReference type="ARBA" id="ARBA00001968"/>
    </source>
</evidence>
<evidence type="ECO:0000256" key="4">
    <source>
        <dbReference type="ARBA" id="ARBA00006958"/>
    </source>
</evidence>
<keyword evidence="8" id="KW-0479">Metal-binding</keyword>
<comment type="subcellular location">
    <subcellularLocation>
        <location evidence="3">Cytoplasm</location>
    </subcellularLocation>
    <subcellularLocation>
        <location evidence="2">Nucleus</location>
    </subcellularLocation>
</comment>
<evidence type="ECO:0000256" key="6">
    <source>
        <dbReference type="ARBA" id="ARBA00022490"/>
    </source>
</evidence>
<dbReference type="GO" id="GO:0005737">
    <property type="term" value="C:cytoplasm"/>
    <property type="evidence" value="ECO:0007669"/>
    <property type="project" value="UniProtKB-SubCell"/>
</dbReference>
<proteinExistence type="inferred from homology"/>
<dbReference type="GO" id="GO:0016787">
    <property type="term" value="F:hydrolase activity"/>
    <property type="evidence" value="ECO:0007669"/>
    <property type="project" value="UniProtKB-KW"/>
</dbReference>
<evidence type="ECO:0000256" key="10">
    <source>
        <dbReference type="ARBA" id="ARBA00023242"/>
    </source>
</evidence>
<evidence type="ECO:0000256" key="13">
    <source>
        <dbReference type="SAM" id="MobiDB-lite"/>
    </source>
</evidence>
<evidence type="ECO:0000256" key="3">
    <source>
        <dbReference type="ARBA" id="ARBA00004496"/>
    </source>
</evidence>
<evidence type="ECO:0000256" key="9">
    <source>
        <dbReference type="ARBA" id="ARBA00022801"/>
    </source>
</evidence>
<dbReference type="PANTHER" id="PTHR22930">
    <property type="match status" value="1"/>
</dbReference>
<dbReference type="GO" id="GO:0046872">
    <property type="term" value="F:metal ion binding"/>
    <property type="evidence" value="ECO:0007669"/>
    <property type="project" value="UniProtKB-KW"/>
</dbReference>
<dbReference type="GO" id="GO:0004518">
    <property type="term" value="F:nuclease activity"/>
    <property type="evidence" value="ECO:0007669"/>
    <property type="project" value="UniProtKB-KW"/>
</dbReference>
<dbReference type="EMBL" id="SCEB01214289">
    <property type="protein sequence ID" value="RXM36211.1"/>
    <property type="molecule type" value="Genomic_DNA"/>
</dbReference>
<evidence type="ECO:0000313" key="16">
    <source>
        <dbReference type="Proteomes" id="UP000289886"/>
    </source>
</evidence>
<evidence type="ECO:0000256" key="2">
    <source>
        <dbReference type="ARBA" id="ARBA00004123"/>
    </source>
</evidence>
<dbReference type="Pfam" id="PF13359">
    <property type="entry name" value="DDE_Tnp_4"/>
    <property type="match status" value="1"/>
</dbReference>
<comment type="caution">
    <text evidence="15">The sequence shown here is derived from an EMBL/GenBank/DDBJ whole genome shotgun (WGS) entry which is preliminary data.</text>
</comment>
<feature type="domain" description="DDE Tnp4" evidence="14">
    <location>
        <begin position="162"/>
        <end position="315"/>
    </location>
</feature>
<dbReference type="Proteomes" id="UP000289886">
    <property type="component" value="Unassembled WGS sequence"/>
</dbReference>
<comment type="cofactor">
    <cofactor evidence="1">
        <name>a divalent metal cation</name>
        <dbReference type="ChEBI" id="CHEBI:60240"/>
    </cofactor>
</comment>
<keyword evidence="7" id="KW-0540">Nuclease</keyword>
<evidence type="ECO:0000313" key="15">
    <source>
        <dbReference type="EMBL" id="RXM36211.1"/>
    </source>
</evidence>
<evidence type="ECO:0000256" key="5">
    <source>
        <dbReference type="ARBA" id="ARBA00015519"/>
    </source>
</evidence>
<dbReference type="GO" id="GO:0005634">
    <property type="term" value="C:nucleus"/>
    <property type="evidence" value="ECO:0007669"/>
    <property type="project" value="UniProtKB-SubCell"/>
</dbReference>
<evidence type="ECO:0000256" key="11">
    <source>
        <dbReference type="ARBA" id="ARBA00030126"/>
    </source>
</evidence>
<keyword evidence="6" id="KW-0963">Cytoplasm</keyword>
<evidence type="ECO:0000256" key="8">
    <source>
        <dbReference type="ARBA" id="ARBA00022723"/>
    </source>
</evidence>
<sequence length="393" mass="44050">MADLELAMALVDEEDQKRHRRMKRRRPQPYTFRRHHDYSDLPDRLLIQRFRFDRPSLNFLCELLRDDLMSPLARNHPLPVETKLCAALAFYATGSFQNALGDSVAGACQATMSRAITQVCDALVGKAHLFIRFPRREGEAEPVKQQLRGLCGGLPDALGALGCTHVAIKAPKDSERAYLNRRGFHSINVQLTCTRAHKITSVAANFPGACRDADILQRSAVGRHGAQGKIGAGYLIGDSEYPPRAWLLTPVSGPRSEAQSRYNEALGRVRREVSERTFQLLKRRFRCLDRGDGGPLQYSPERCARIIIACCVLHNVALGWAVPLEHPQEEGEPGGAQRGGGEQQQQVEEEEENGEEEELTEEEEEEEEEEKVPGGGLKEGRARRQELIDLYFS</sequence>
<feature type="compositionally biased region" description="Gly residues" evidence="13">
    <location>
        <begin position="333"/>
        <end position="342"/>
    </location>
</feature>
<feature type="compositionally biased region" description="Acidic residues" evidence="13">
    <location>
        <begin position="347"/>
        <end position="370"/>
    </location>
</feature>
<dbReference type="PANTHER" id="PTHR22930:SF275">
    <property type="entry name" value="NUCLEASE HARBI1-RELATED"/>
    <property type="match status" value="1"/>
</dbReference>
<dbReference type="AlphaFoldDB" id="A0A444UM15"/>
<protein>
    <recommendedName>
        <fullName evidence="5">Putative nuclease HARBI1</fullName>
    </recommendedName>
    <alternativeName>
        <fullName evidence="11">Harbinger transposase-derived nuclease</fullName>
    </alternativeName>
</protein>
<keyword evidence="9" id="KW-0378">Hydrolase</keyword>
<dbReference type="InterPro" id="IPR027806">
    <property type="entry name" value="HARBI1_dom"/>
</dbReference>
<reference evidence="15 16" key="1">
    <citation type="submission" date="2019-01" db="EMBL/GenBank/DDBJ databases">
        <title>Draft Genome and Complete Hox-Cluster Characterization of the Sterlet Sturgeon (Acipenser ruthenus).</title>
        <authorList>
            <person name="Wei Q."/>
        </authorList>
    </citation>
    <scope>NUCLEOTIDE SEQUENCE [LARGE SCALE GENOMIC DNA]</scope>
    <source>
        <strain evidence="15">WHYD16114868_AA</strain>
        <tissue evidence="15">Blood</tissue>
    </source>
</reference>
<gene>
    <name evidence="15" type="ORF">EOD39_12136</name>
</gene>
<keyword evidence="10" id="KW-0539">Nucleus</keyword>
<name>A0A444UM15_ACIRT</name>
<comment type="function">
    <text evidence="12">Transposase-derived protein that may have nuclease activity. Does not have transposase activity.</text>
</comment>
<keyword evidence="16" id="KW-1185">Reference proteome</keyword>
<evidence type="ECO:0000259" key="14">
    <source>
        <dbReference type="Pfam" id="PF13359"/>
    </source>
</evidence>
<evidence type="ECO:0000256" key="7">
    <source>
        <dbReference type="ARBA" id="ARBA00022722"/>
    </source>
</evidence>